<proteinExistence type="inferred from homology"/>
<dbReference type="GO" id="GO:0002098">
    <property type="term" value="P:tRNA wobble uridine modification"/>
    <property type="evidence" value="ECO:0007669"/>
    <property type="project" value="InterPro"/>
</dbReference>
<feature type="binding site" evidence="3">
    <location>
        <begin position="182"/>
        <end position="183"/>
    </location>
    <ligand>
        <name>carboxy-S-adenosyl-L-methionine</name>
        <dbReference type="ChEBI" id="CHEBI:134278"/>
    </ligand>
</feature>
<feature type="binding site" evidence="3">
    <location>
        <position position="92"/>
    </location>
    <ligand>
        <name>carboxy-S-adenosyl-L-methionine</name>
        <dbReference type="ChEBI" id="CHEBI:134278"/>
    </ligand>
</feature>
<dbReference type="Proteomes" id="UP000216438">
    <property type="component" value="Chromosome"/>
</dbReference>
<dbReference type="InterPro" id="IPR029063">
    <property type="entry name" value="SAM-dependent_MTases_sf"/>
</dbReference>
<keyword evidence="2 3" id="KW-0819">tRNA processing</keyword>
<comment type="function">
    <text evidence="3">Catalyzes carboxymethyl transfer from carboxy-S-adenosyl-L-methionine (Cx-SAM) to 5-hydroxyuridine (ho5U) to form 5-carboxymethoxyuridine (cmo5U) at position 34 in tRNAs.</text>
</comment>
<feature type="binding site" evidence="3">
    <location>
        <position position="201"/>
    </location>
    <ligand>
        <name>carboxy-S-adenosyl-L-methionine</name>
        <dbReference type="ChEBI" id="CHEBI:134278"/>
    </ligand>
</feature>
<gene>
    <name evidence="3" type="primary">cmoB</name>
    <name evidence="4" type="ORF">BA171_00640</name>
</gene>
<dbReference type="GO" id="GO:0016765">
    <property type="term" value="F:transferase activity, transferring alkyl or aryl (other than methyl) groups"/>
    <property type="evidence" value="ECO:0007669"/>
    <property type="project" value="UniProtKB-UniRule"/>
</dbReference>
<dbReference type="EC" id="2.5.1.-" evidence="3"/>
<feature type="binding site" evidence="3">
    <location>
        <position position="131"/>
    </location>
    <ligand>
        <name>carboxy-S-adenosyl-L-methionine</name>
        <dbReference type="ChEBI" id="CHEBI:134278"/>
    </ligand>
</feature>
<dbReference type="EMBL" id="CP016303">
    <property type="protein sequence ID" value="ASX25720.1"/>
    <property type="molecule type" value="Genomic_DNA"/>
</dbReference>
<evidence type="ECO:0000313" key="5">
    <source>
        <dbReference type="Proteomes" id="UP000216438"/>
    </source>
</evidence>
<evidence type="ECO:0000256" key="3">
    <source>
        <dbReference type="HAMAP-Rule" id="MF_01590"/>
    </source>
</evidence>
<dbReference type="AlphaFoldDB" id="A0A249DXB2"/>
<dbReference type="NCBIfam" id="NF011650">
    <property type="entry name" value="PRK15068.1"/>
    <property type="match status" value="1"/>
</dbReference>
<sequence>MTEFSHFYQWIVNNPFEIWLNTLPSQLTAWRLSVLKNPKEKAWLNTVQGLPELLPSCLNLLDRIQADISPPISEGLQKGIENRLKALMPWRKGPFSLYGIHIDSEWRSNYKWKRILPHLDSLVGKKVLDVGCGNGYHLWHMLGAGARLAIGVEPMPLFFFQFMAVKKLLGEALKAQILPLRIENIAPVEAFDTVFSMGVLYHRRSPLDHLYQLKNQLRSSGQLVLETLVIDGNDQQVLIPEKEYAKMRNVYFIPSVSLLKVFLKKCGFIDVRLVDVTASSTDEQRRTCWMTSESLLDFLDPEDHSKTIEGYPAPFRAILTACKP</sequence>
<evidence type="ECO:0000256" key="2">
    <source>
        <dbReference type="ARBA" id="ARBA00022694"/>
    </source>
</evidence>
<dbReference type="CDD" id="cd02440">
    <property type="entry name" value="AdoMet_MTases"/>
    <property type="match status" value="1"/>
</dbReference>
<dbReference type="OrthoDB" id="9773188at2"/>
<reference evidence="5" key="1">
    <citation type="submission" date="2016-06" db="EMBL/GenBank/DDBJ databases">
        <authorList>
            <person name="Chen W."/>
            <person name="Hasegawa D.K."/>
        </authorList>
    </citation>
    <scope>NUCLEOTIDE SEQUENCE [LARGE SCALE GENOMIC DNA]</scope>
    <source>
        <strain evidence="5">MEAM1</strain>
    </source>
</reference>
<comment type="similarity">
    <text evidence="3">Belongs to the class I-like SAM-binding methyltransferase superfamily. CmoB family.</text>
</comment>
<comment type="subunit">
    <text evidence="3">Homotetramer.</text>
</comment>
<dbReference type="RefSeq" id="WP_046493874.1">
    <property type="nucleotide sequence ID" value="NZ_CP016303.1"/>
</dbReference>
<comment type="caution">
    <text evidence="3">Lacks conserved residue(s) required for the propagation of feature annotation.</text>
</comment>
<keyword evidence="1 3" id="KW-0808">Transferase</keyword>
<feature type="binding site" evidence="3">
    <location>
        <position position="197"/>
    </location>
    <ligand>
        <name>carboxy-S-adenosyl-L-methionine</name>
        <dbReference type="ChEBI" id="CHEBI:134278"/>
    </ligand>
</feature>
<evidence type="ECO:0000256" key="1">
    <source>
        <dbReference type="ARBA" id="ARBA00022679"/>
    </source>
</evidence>
<dbReference type="SUPFAM" id="SSF53335">
    <property type="entry name" value="S-adenosyl-L-methionine-dependent methyltransferases"/>
    <property type="match status" value="1"/>
</dbReference>
<dbReference type="InterPro" id="IPR010017">
    <property type="entry name" value="CmoB"/>
</dbReference>
<evidence type="ECO:0000313" key="4">
    <source>
        <dbReference type="EMBL" id="ASX25720.1"/>
    </source>
</evidence>
<feature type="binding site" evidence="3">
    <location>
        <position position="106"/>
    </location>
    <ligand>
        <name>carboxy-S-adenosyl-L-methionine</name>
        <dbReference type="ChEBI" id="CHEBI:134278"/>
    </ligand>
</feature>
<reference evidence="4 5" key="2">
    <citation type="submission" date="2017-09" db="EMBL/GenBank/DDBJ databases">
        <title>The genome of whitefly Bemisia tabaci, a global crop pest, provides novel insights into virus transmission, host adaptation and insecticide resistance.</title>
        <authorList>
            <person name="Kaur N."/>
            <person name="Kliot A."/>
            <person name="Pinheiro P.V."/>
            <person name="Luan J."/>
            <person name="Zheng Y."/>
            <person name="Liu W."/>
            <person name="Sun H."/>
            <person name="Yang X."/>
            <person name="Xu Y."/>
            <person name="Luo Y."/>
            <person name="Kruse A."/>
            <person name="Fisher T.W."/>
            <person name="Nelson D.R."/>
            <person name="Elimelech M."/>
            <person name="MacCoss M."/>
            <person name="Johnson R."/>
            <person name="Cohen E."/>
            <person name="Hunter W.B."/>
            <person name="Brown J.K."/>
            <person name="Jander G."/>
            <person name="Cilia M."/>
            <person name="Douglas A.E."/>
            <person name="Ghanim M."/>
            <person name="Simmons A.M."/>
            <person name="Wintermantel W.M."/>
            <person name="Ling K.-S."/>
            <person name="Fei Z."/>
        </authorList>
    </citation>
    <scope>NUCLEOTIDE SEQUENCE [LARGE SCALE GENOMIC DNA]</scope>
    <source>
        <strain evidence="4 5">MEAM1</strain>
    </source>
</reference>
<feature type="binding site" evidence="3">
    <location>
        <position position="316"/>
    </location>
    <ligand>
        <name>carboxy-S-adenosyl-L-methionine</name>
        <dbReference type="ChEBI" id="CHEBI:134278"/>
    </ligand>
</feature>
<dbReference type="HAMAP" id="MF_01590">
    <property type="entry name" value="tRNA_carboxymethyltr_CmoB"/>
    <property type="match status" value="1"/>
</dbReference>
<dbReference type="NCBIfam" id="TIGR00452">
    <property type="entry name" value="tRNA 5-methoxyuridine(34)/uridine 5-oxyacetic acid(34) synthase CmoB"/>
    <property type="match status" value="1"/>
</dbReference>
<comment type="catalytic activity">
    <reaction evidence="3">
        <text>carboxy-S-adenosyl-L-methionine + 5-hydroxyuridine(34) in tRNA = 5-carboxymethoxyuridine(34) in tRNA + S-adenosyl-L-homocysteine + H(+)</text>
        <dbReference type="Rhea" id="RHEA:52848"/>
        <dbReference type="Rhea" id="RHEA-COMP:13381"/>
        <dbReference type="Rhea" id="RHEA-COMP:13383"/>
        <dbReference type="ChEBI" id="CHEBI:15378"/>
        <dbReference type="ChEBI" id="CHEBI:57856"/>
        <dbReference type="ChEBI" id="CHEBI:134278"/>
        <dbReference type="ChEBI" id="CHEBI:136877"/>
        <dbReference type="ChEBI" id="CHEBI:136879"/>
    </reaction>
</comment>
<protein>
    <recommendedName>
        <fullName evidence="3">tRNA U34 carboxymethyltransferase</fullName>
        <ecNumber evidence="3">2.5.1.-</ecNumber>
    </recommendedName>
</protein>
<organism evidence="4 5">
    <name type="scientific">Candidatus Hamiltonella defensa</name>
    <name type="common">Bemisia tabaci</name>
    <dbReference type="NCBI Taxonomy" id="672795"/>
    <lineage>
        <taxon>Bacteria</taxon>
        <taxon>Pseudomonadati</taxon>
        <taxon>Pseudomonadota</taxon>
        <taxon>Gammaproteobacteria</taxon>
        <taxon>Enterobacterales</taxon>
        <taxon>Enterobacteriaceae</taxon>
        <taxon>aphid secondary symbionts</taxon>
        <taxon>Candidatus Williamhamiltonella</taxon>
    </lineage>
</organism>
<name>A0A249DXB2_9ENTR</name>
<dbReference type="Pfam" id="PF08003">
    <property type="entry name" value="Methyltransf_9"/>
    <property type="match status" value="1"/>
</dbReference>
<dbReference type="Gene3D" id="3.40.50.150">
    <property type="entry name" value="Vaccinia Virus protein VP39"/>
    <property type="match status" value="1"/>
</dbReference>
<dbReference type="InterPro" id="IPR027555">
    <property type="entry name" value="Mo5U34_MeTrfas-like"/>
</dbReference>
<accession>A0A249DXB2</accession>
<feature type="binding site" evidence="3">
    <location>
        <position position="111"/>
    </location>
    <ligand>
        <name>carboxy-S-adenosyl-L-methionine</name>
        <dbReference type="ChEBI" id="CHEBI:134278"/>
    </ligand>
</feature>